<reference evidence="2" key="1">
    <citation type="submission" date="2021-03" db="EMBL/GenBank/DDBJ databases">
        <authorList>
            <person name="Bekaert M."/>
        </authorList>
    </citation>
    <scope>NUCLEOTIDE SEQUENCE</scope>
</reference>
<evidence type="ECO:0000259" key="1">
    <source>
        <dbReference type="Pfam" id="PF00078"/>
    </source>
</evidence>
<dbReference type="AlphaFoldDB" id="A0A8S3TE73"/>
<name>A0A8S3TE73_MYTED</name>
<dbReference type="Pfam" id="PF00078">
    <property type="entry name" value="RVT_1"/>
    <property type="match status" value="1"/>
</dbReference>
<dbReference type="PANTHER" id="PTHR19446">
    <property type="entry name" value="REVERSE TRANSCRIPTASES"/>
    <property type="match status" value="1"/>
</dbReference>
<comment type="caution">
    <text evidence="2">The sequence shown here is derived from an EMBL/GenBank/DDBJ whole genome shotgun (WGS) entry which is preliminary data.</text>
</comment>
<accession>A0A8S3TE73</accession>
<dbReference type="EMBL" id="CAJPWZ010002020">
    <property type="protein sequence ID" value="CAG2229246.1"/>
    <property type="molecule type" value="Genomic_DNA"/>
</dbReference>
<keyword evidence="3" id="KW-1185">Reference proteome</keyword>
<dbReference type="InterPro" id="IPR000477">
    <property type="entry name" value="RT_dom"/>
</dbReference>
<gene>
    <name evidence="2" type="ORF">MEDL_42155</name>
</gene>
<evidence type="ECO:0000313" key="3">
    <source>
        <dbReference type="Proteomes" id="UP000683360"/>
    </source>
</evidence>
<protein>
    <recommendedName>
        <fullName evidence="1">Reverse transcriptase domain-containing protein</fullName>
    </recommendedName>
</protein>
<dbReference type="OrthoDB" id="9802488at2759"/>
<sequence>MAGRPRDQENIHFRNMKNGKRKLRSTQRQLEAVARKQKFENIMTAREGDQKLFFKLVNDQRRTEQVEKVINTLKSGKAADCANLTSEHLKNGGQIVISAVTKLINMIFDVCSIPDLLKLGIATPVYKRKGKPLDDPNSYRKITVTSILNKILEKLYLEKKDETLKNAQSPLQRGFTKGISGLNAALILNELIAEAQDMHRPLYVAFLDAQKAFDLVWHSSLLRKLHQSCVESDSWLIFKESLIYFEIPNLQNRKYNICTDGRSERVKQLNPTVSIHIIRIFIIPRLIHGLEVVRLMISDIKALSSYFKQLLKRIQHLPERTADSATYLLSGQMPIEAEIDKRTLTLFGNIIRNPNTVEFKLAQRQLAIKDRNSKSWFTYVQQLLEKYNLPSSSVLLQEPPGKFSWKNLVSKAVKTYWTNKIHSEAREKSSLQYINFEQLTFDNPHLVWKSAKFEHFSIQRAGIKCRLMLDTYLLQIHKQKFNKYEVDSTCLLCHNGAEDRKHFLIQCVALDSIRSPFLKILHEKTTEVVRDVKLTDAIFEQPDELLSLILDCTGYQVIPPSRQEEFEAVSRGLCFALHIERSDRIKTLQ</sequence>
<proteinExistence type="predicted"/>
<evidence type="ECO:0000313" key="2">
    <source>
        <dbReference type="EMBL" id="CAG2229246.1"/>
    </source>
</evidence>
<dbReference type="Proteomes" id="UP000683360">
    <property type="component" value="Unassembled WGS sequence"/>
</dbReference>
<feature type="domain" description="Reverse transcriptase" evidence="1">
    <location>
        <begin position="133"/>
        <end position="240"/>
    </location>
</feature>
<organism evidence="2 3">
    <name type="scientific">Mytilus edulis</name>
    <name type="common">Blue mussel</name>
    <dbReference type="NCBI Taxonomy" id="6550"/>
    <lineage>
        <taxon>Eukaryota</taxon>
        <taxon>Metazoa</taxon>
        <taxon>Spiralia</taxon>
        <taxon>Lophotrochozoa</taxon>
        <taxon>Mollusca</taxon>
        <taxon>Bivalvia</taxon>
        <taxon>Autobranchia</taxon>
        <taxon>Pteriomorphia</taxon>
        <taxon>Mytilida</taxon>
        <taxon>Mytiloidea</taxon>
        <taxon>Mytilidae</taxon>
        <taxon>Mytilinae</taxon>
        <taxon>Mytilus</taxon>
    </lineage>
</organism>